<evidence type="ECO:0000256" key="6">
    <source>
        <dbReference type="ARBA" id="ARBA00022917"/>
    </source>
</evidence>
<dbReference type="Gene3D" id="3.40.50.620">
    <property type="entry name" value="HUPs"/>
    <property type="match status" value="1"/>
</dbReference>
<name>A0A1G1UXZ9_9BACT</name>
<comment type="similarity">
    <text evidence="11">Belongs to the class-I aminoacyl-tRNA synthetase family.</text>
</comment>
<dbReference type="SUPFAM" id="SSF52374">
    <property type="entry name" value="Nucleotidylyl transferase"/>
    <property type="match status" value="1"/>
</dbReference>
<evidence type="ECO:0000256" key="8">
    <source>
        <dbReference type="ARBA" id="ARBA00048248"/>
    </source>
</evidence>
<evidence type="ECO:0000256" key="1">
    <source>
        <dbReference type="ARBA" id="ARBA00013160"/>
    </source>
</evidence>
<comment type="caution">
    <text evidence="13">The sequence shown here is derived from an EMBL/GenBank/DDBJ whole genome shotgun (WGS) entry which is preliminary data.</text>
</comment>
<evidence type="ECO:0000313" key="14">
    <source>
        <dbReference type="Proteomes" id="UP000177967"/>
    </source>
</evidence>
<protein>
    <recommendedName>
        <fullName evidence="1 9">Tyrosine--tRNA ligase</fullName>
        <ecNumber evidence="1 9">6.1.1.1</ecNumber>
    </recommendedName>
</protein>
<dbReference type="Pfam" id="PF22421">
    <property type="entry name" value="SYY_C-terminal"/>
    <property type="match status" value="1"/>
</dbReference>
<evidence type="ECO:0000256" key="3">
    <source>
        <dbReference type="ARBA" id="ARBA00022741"/>
    </source>
</evidence>
<evidence type="ECO:0000256" key="4">
    <source>
        <dbReference type="ARBA" id="ARBA00022840"/>
    </source>
</evidence>
<evidence type="ECO:0000256" key="9">
    <source>
        <dbReference type="NCBIfam" id="TIGR00234"/>
    </source>
</evidence>
<dbReference type="InterPro" id="IPR024088">
    <property type="entry name" value="Tyr-tRNA-ligase_bac-type"/>
</dbReference>
<dbReference type="GO" id="GO:0003723">
    <property type="term" value="F:RNA binding"/>
    <property type="evidence" value="ECO:0007669"/>
    <property type="project" value="UniProtKB-KW"/>
</dbReference>
<organism evidence="13 14">
    <name type="scientific">Candidatus Blackburnbacteria bacterium RIFCSPHIGHO2_01_FULL_43_15b</name>
    <dbReference type="NCBI Taxonomy" id="1797513"/>
    <lineage>
        <taxon>Bacteria</taxon>
        <taxon>Candidatus Blackburniibacteriota</taxon>
    </lineage>
</organism>
<evidence type="ECO:0000256" key="10">
    <source>
        <dbReference type="PROSITE-ProRule" id="PRU00182"/>
    </source>
</evidence>
<dbReference type="InterPro" id="IPR002307">
    <property type="entry name" value="Tyr-tRNA-ligase"/>
</dbReference>
<dbReference type="Pfam" id="PF00579">
    <property type="entry name" value="tRNA-synt_1b"/>
    <property type="match status" value="1"/>
</dbReference>
<dbReference type="NCBIfam" id="TIGR00234">
    <property type="entry name" value="tyrS"/>
    <property type="match status" value="1"/>
</dbReference>
<evidence type="ECO:0000256" key="2">
    <source>
        <dbReference type="ARBA" id="ARBA00022598"/>
    </source>
</evidence>
<dbReference type="Gene3D" id="3.10.290.10">
    <property type="entry name" value="RNA-binding S4 domain"/>
    <property type="match status" value="1"/>
</dbReference>
<evidence type="ECO:0000259" key="12">
    <source>
        <dbReference type="Pfam" id="PF22421"/>
    </source>
</evidence>
<feature type="domain" description="Tyrosine--tRNA ligase SYY-like C-terminal" evidence="12">
    <location>
        <begin position="319"/>
        <end position="373"/>
    </location>
</feature>
<dbReference type="InterPro" id="IPR036986">
    <property type="entry name" value="S4_RNA-bd_sf"/>
</dbReference>
<dbReference type="PANTHER" id="PTHR11766:SF1">
    <property type="entry name" value="TYROSINE--TRNA LIGASE"/>
    <property type="match status" value="1"/>
</dbReference>
<dbReference type="SUPFAM" id="SSF55174">
    <property type="entry name" value="Alpha-L RNA-binding motif"/>
    <property type="match status" value="1"/>
</dbReference>
<keyword evidence="7 11" id="KW-0030">Aminoacyl-tRNA synthetase</keyword>
<comment type="catalytic activity">
    <reaction evidence="8">
        <text>tRNA(Tyr) + L-tyrosine + ATP = L-tyrosyl-tRNA(Tyr) + AMP + diphosphate + H(+)</text>
        <dbReference type="Rhea" id="RHEA:10220"/>
        <dbReference type="Rhea" id="RHEA-COMP:9706"/>
        <dbReference type="Rhea" id="RHEA-COMP:9707"/>
        <dbReference type="ChEBI" id="CHEBI:15378"/>
        <dbReference type="ChEBI" id="CHEBI:30616"/>
        <dbReference type="ChEBI" id="CHEBI:33019"/>
        <dbReference type="ChEBI" id="CHEBI:58315"/>
        <dbReference type="ChEBI" id="CHEBI:78442"/>
        <dbReference type="ChEBI" id="CHEBI:78536"/>
        <dbReference type="ChEBI" id="CHEBI:456215"/>
        <dbReference type="EC" id="6.1.1.1"/>
    </reaction>
</comment>
<dbReference type="STRING" id="1797513.A2782_02435"/>
<keyword evidence="6 11" id="KW-0648">Protein biosynthesis</keyword>
<evidence type="ECO:0000313" key="13">
    <source>
        <dbReference type="EMBL" id="OGY07980.1"/>
    </source>
</evidence>
<sequence>MTNNDLLTRRVEKVLPSPQGLEKLMGERKVKLYQGFDPTGSRLHLGHSVGIRKLMAFANAGHDVTFLFGTGTVLVGDPSQRNTARKLITQEEIDENIKGWKRQVSPLVNWDKITIKQNGDWLIPLTLRDIIHIASNISAVQLFKREMFQRRLEQGNTVWYHETMYPLLQGYDSVVMDVDLEIGGTDQEFNMLIGRELMRKMKGKEKYVLTTPMILGTDGNQMSKSTGNCVWLDDSETDMFGKLMSVPDKQIVPYLANVTDVPMGKVNEVKDGLKAGSVHPMDAKKMLALEVVRQFHGEAKAIDAQKEFEETFQKGGAPESVETYEAKNRTVNLIDVLAETGVAKSKSDARRLLEQSALEWNGEKVLATELEVGTGGTLRVGKHRFLRIVMSS</sequence>
<evidence type="ECO:0000256" key="11">
    <source>
        <dbReference type="RuleBase" id="RU363036"/>
    </source>
</evidence>
<dbReference type="PANTHER" id="PTHR11766">
    <property type="entry name" value="TYROSYL-TRNA SYNTHETASE"/>
    <property type="match status" value="1"/>
</dbReference>
<dbReference type="Proteomes" id="UP000177967">
    <property type="component" value="Unassembled WGS sequence"/>
</dbReference>
<dbReference type="EMBL" id="MHBW01000033">
    <property type="protein sequence ID" value="OGY07980.1"/>
    <property type="molecule type" value="Genomic_DNA"/>
</dbReference>
<dbReference type="InterPro" id="IPR002305">
    <property type="entry name" value="aa-tRNA-synth_Ic"/>
</dbReference>
<evidence type="ECO:0000256" key="5">
    <source>
        <dbReference type="ARBA" id="ARBA00022884"/>
    </source>
</evidence>
<proteinExistence type="inferred from homology"/>
<dbReference type="GO" id="GO:0005524">
    <property type="term" value="F:ATP binding"/>
    <property type="evidence" value="ECO:0007669"/>
    <property type="project" value="UniProtKB-KW"/>
</dbReference>
<dbReference type="InterPro" id="IPR054608">
    <property type="entry name" value="SYY-like_C"/>
</dbReference>
<dbReference type="EC" id="6.1.1.1" evidence="1 9"/>
<gene>
    <name evidence="13" type="ORF">A2782_02435</name>
</gene>
<keyword evidence="2 11" id="KW-0436">Ligase</keyword>
<dbReference type="CDD" id="cd00805">
    <property type="entry name" value="TyrRS_core"/>
    <property type="match status" value="1"/>
</dbReference>
<keyword evidence="5 10" id="KW-0694">RNA-binding</keyword>
<dbReference type="AlphaFoldDB" id="A0A1G1UXZ9"/>
<keyword evidence="4 11" id="KW-0067">ATP-binding</keyword>
<dbReference type="GO" id="GO:0004831">
    <property type="term" value="F:tyrosine-tRNA ligase activity"/>
    <property type="evidence" value="ECO:0007669"/>
    <property type="project" value="UniProtKB-UniRule"/>
</dbReference>
<dbReference type="GO" id="GO:0006437">
    <property type="term" value="P:tyrosyl-tRNA aminoacylation"/>
    <property type="evidence" value="ECO:0007669"/>
    <property type="project" value="UniProtKB-UniRule"/>
</dbReference>
<evidence type="ECO:0000256" key="7">
    <source>
        <dbReference type="ARBA" id="ARBA00023146"/>
    </source>
</evidence>
<keyword evidence="3 11" id="KW-0547">Nucleotide-binding</keyword>
<reference evidence="13 14" key="1">
    <citation type="journal article" date="2016" name="Nat. Commun.">
        <title>Thousands of microbial genomes shed light on interconnected biogeochemical processes in an aquifer system.</title>
        <authorList>
            <person name="Anantharaman K."/>
            <person name="Brown C.T."/>
            <person name="Hug L.A."/>
            <person name="Sharon I."/>
            <person name="Castelle C.J."/>
            <person name="Probst A.J."/>
            <person name="Thomas B.C."/>
            <person name="Singh A."/>
            <person name="Wilkins M.J."/>
            <person name="Karaoz U."/>
            <person name="Brodie E.L."/>
            <person name="Williams K.H."/>
            <person name="Hubbard S.S."/>
            <person name="Banfield J.F."/>
        </authorList>
    </citation>
    <scope>NUCLEOTIDE SEQUENCE [LARGE SCALE GENOMIC DNA]</scope>
</reference>
<dbReference type="Gene3D" id="1.10.240.10">
    <property type="entry name" value="Tyrosyl-Transfer RNA Synthetase"/>
    <property type="match status" value="1"/>
</dbReference>
<dbReference type="GO" id="GO:0005829">
    <property type="term" value="C:cytosol"/>
    <property type="evidence" value="ECO:0007669"/>
    <property type="project" value="TreeGrafter"/>
</dbReference>
<accession>A0A1G1UXZ9</accession>
<dbReference type="InterPro" id="IPR014729">
    <property type="entry name" value="Rossmann-like_a/b/a_fold"/>
</dbReference>
<dbReference type="PRINTS" id="PR01040">
    <property type="entry name" value="TRNASYNTHTYR"/>
</dbReference>
<dbReference type="PROSITE" id="PS50889">
    <property type="entry name" value="S4"/>
    <property type="match status" value="1"/>
</dbReference>